<dbReference type="RefSeq" id="WP_322788922.1">
    <property type="nucleotide sequence ID" value="NZ_CADIJZ010000068.1"/>
</dbReference>
<dbReference type="Pfam" id="PF00724">
    <property type="entry name" value="Oxidored_FMN"/>
    <property type="match status" value="1"/>
</dbReference>
<protein>
    <submittedName>
        <fullName evidence="2">NADPH dehydrogenase</fullName>
        <ecNumber evidence="2">1.6.99.1</ecNumber>
    </submittedName>
</protein>
<dbReference type="EC" id="1.6.99.1" evidence="2"/>
<dbReference type="InterPro" id="IPR001155">
    <property type="entry name" value="OxRdtase_FMN_N"/>
</dbReference>
<dbReference type="GO" id="GO:0005829">
    <property type="term" value="C:cytosol"/>
    <property type="evidence" value="ECO:0007669"/>
    <property type="project" value="TreeGrafter"/>
</dbReference>
<evidence type="ECO:0000259" key="1">
    <source>
        <dbReference type="Pfam" id="PF00724"/>
    </source>
</evidence>
<dbReference type="GO" id="GO:0010181">
    <property type="term" value="F:FMN binding"/>
    <property type="evidence" value="ECO:0007669"/>
    <property type="project" value="InterPro"/>
</dbReference>
<reference evidence="2 3" key="1">
    <citation type="submission" date="2020-04" db="EMBL/GenBank/DDBJ databases">
        <authorList>
            <person name="De Canck E."/>
        </authorList>
    </citation>
    <scope>NUCLEOTIDE SEQUENCE [LARGE SCALE GENOMIC DNA]</scope>
    <source>
        <strain evidence="2 3">LMG 27174</strain>
    </source>
</reference>
<dbReference type="InterPro" id="IPR013785">
    <property type="entry name" value="Aldolase_TIM"/>
</dbReference>
<dbReference type="AlphaFoldDB" id="A0A6J5CUX5"/>
<dbReference type="InterPro" id="IPR045247">
    <property type="entry name" value="Oye-like"/>
</dbReference>
<name>A0A6J5CUX5_9BURK</name>
<dbReference type="SUPFAM" id="SSF51395">
    <property type="entry name" value="FMN-linked oxidoreductases"/>
    <property type="match status" value="1"/>
</dbReference>
<organism evidence="2 3">
    <name type="scientific">Paraburkholderia rhynchosiae</name>
    <dbReference type="NCBI Taxonomy" id="487049"/>
    <lineage>
        <taxon>Bacteria</taxon>
        <taxon>Pseudomonadati</taxon>
        <taxon>Pseudomonadota</taxon>
        <taxon>Betaproteobacteria</taxon>
        <taxon>Burkholderiales</taxon>
        <taxon>Burkholderiaceae</taxon>
        <taxon>Paraburkholderia</taxon>
    </lineage>
</organism>
<dbReference type="GO" id="GO:0003959">
    <property type="term" value="F:NADPH dehydrogenase activity"/>
    <property type="evidence" value="ECO:0007669"/>
    <property type="project" value="UniProtKB-EC"/>
</dbReference>
<feature type="domain" description="NADH:flavin oxidoreductase/NADH oxidase N-terminal" evidence="1">
    <location>
        <begin position="14"/>
        <end position="93"/>
    </location>
</feature>
<dbReference type="EMBL" id="CADIJZ010000068">
    <property type="protein sequence ID" value="CAB3744247.1"/>
    <property type="molecule type" value="Genomic_DNA"/>
</dbReference>
<accession>A0A6J5CUX5</accession>
<keyword evidence="2" id="KW-0560">Oxidoreductase</keyword>
<dbReference type="Gene3D" id="3.20.20.70">
    <property type="entry name" value="Aldolase class I"/>
    <property type="match status" value="1"/>
</dbReference>
<evidence type="ECO:0000313" key="3">
    <source>
        <dbReference type="Proteomes" id="UP000494205"/>
    </source>
</evidence>
<sequence>MQRLEWLLQRAAERRGKPRDEATTGEAIADTVAAVAAAAADASRLGFDTVEIHGAHGYLIDQFFWSGTNKRTDLYGGATLKERSRFASEIVAATPRRWVPTFRSSSA</sequence>
<gene>
    <name evidence="2" type="primary">namA_3</name>
    <name evidence="2" type="ORF">LMG27174_07139</name>
</gene>
<proteinExistence type="predicted"/>
<dbReference type="Proteomes" id="UP000494205">
    <property type="component" value="Unassembled WGS sequence"/>
</dbReference>
<evidence type="ECO:0000313" key="2">
    <source>
        <dbReference type="EMBL" id="CAB3744247.1"/>
    </source>
</evidence>
<dbReference type="PANTHER" id="PTHR22893">
    <property type="entry name" value="NADH OXIDOREDUCTASE-RELATED"/>
    <property type="match status" value="1"/>
</dbReference>
<dbReference type="PANTHER" id="PTHR22893:SF55">
    <property type="entry name" value="OXIDOREDUCTASE-RELATED"/>
    <property type="match status" value="1"/>
</dbReference>